<sequence length="240" mass="27585">MHKIMIGTPSYGGVVTIEYLKSIIRLHEYDIQYTIALLSNPLLMQVRNDMFTSFVSDEMKEYSHLFFLDADIGIQPEDILKLIEHDKPLIGAVFPKKVKQAGAEPIWVAGSVIEDCNDGTAKLEYIGAGCMCIRRDLALELKKYAEDNKMMYVNHIEIPNEKPIDTYDVFRTELINNTYAYEDVFFCNLIRKLGYDVLADYTINLKHVGSYVYEVDDGGKIRSNAELRNLQWRYPSFGVK</sequence>
<protein>
    <recommendedName>
        <fullName evidence="2">Glycosyltransferase 2-like domain-containing protein</fullName>
    </recommendedName>
</protein>
<accession>A0A382V6M3</accession>
<dbReference type="InterPro" id="IPR029044">
    <property type="entry name" value="Nucleotide-diphossugar_trans"/>
</dbReference>
<dbReference type="EMBL" id="UINC01149547">
    <property type="protein sequence ID" value="SVD42090.1"/>
    <property type="molecule type" value="Genomic_DNA"/>
</dbReference>
<proteinExistence type="predicted"/>
<evidence type="ECO:0008006" key="2">
    <source>
        <dbReference type="Google" id="ProtNLM"/>
    </source>
</evidence>
<organism evidence="1">
    <name type="scientific">marine metagenome</name>
    <dbReference type="NCBI Taxonomy" id="408172"/>
    <lineage>
        <taxon>unclassified sequences</taxon>
        <taxon>metagenomes</taxon>
        <taxon>ecological metagenomes</taxon>
    </lineage>
</organism>
<dbReference type="AlphaFoldDB" id="A0A382V6M3"/>
<reference evidence="1" key="1">
    <citation type="submission" date="2018-05" db="EMBL/GenBank/DDBJ databases">
        <authorList>
            <person name="Lanie J.A."/>
            <person name="Ng W.-L."/>
            <person name="Kazmierczak K.M."/>
            <person name="Andrzejewski T.M."/>
            <person name="Davidsen T.M."/>
            <person name="Wayne K.J."/>
            <person name="Tettelin H."/>
            <person name="Glass J.I."/>
            <person name="Rusch D."/>
            <person name="Podicherti R."/>
            <person name="Tsui H.-C.T."/>
            <person name="Winkler M.E."/>
        </authorList>
    </citation>
    <scope>NUCLEOTIDE SEQUENCE</scope>
</reference>
<evidence type="ECO:0000313" key="1">
    <source>
        <dbReference type="EMBL" id="SVD42090.1"/>
    </source>
</evidence>
<gene>
    <name evidence="1" type="ORF">METZ01_LOCUS394944</name>
</gene>
<name>A0A382V6M3_9ZZZZ</name>
<dbReference type="SUPFAM" id="SSF53448">
    <property type="entry name" value="Nucleotide-diphospho-sugar transferases"/>
    <property type="match status" value="1"/>
</dbReference>